<dbReference type="PROSITE" id="PS51257">
    <property type="entry name" value="PROKAR_LIPOPROTEIN"/>
    <property type="match status" value="1"/>
</dbReference>
<evidence type="ECO:0000256" key="2">
    <source>
        <dbReference type="SAM" id="SignalP"/>
    </source>
</evidence>
<reference evidence="4 5" key="1">
    <citation type="submission" date="2019-06" db="EMBL/GenBank/DDBJ databases">
        <title>Sequencing the genomes of 1000 actinobacteria strains.</title>
        <authorList>
            <person name="Klenk H.-P."/>
        </authorList>
    </citation>
    <scope>NUCLEOTIDE SEQUENCE [LARGE SCALE GENOMIC DNA]</scope>
    <source>
        <strain evidence="4 5">DSM 12362</strain>
    </source>
</reference>
<dbReference type="SUPFAM" id="SSF53807">
    <property type="entry name" value="Helical backbone' metal receptor"/>
    <property type="match status" value="1"/>
</dbReference>
<dbReference type="Gene3D" id="3.40.50.1980">
    <property type="entry name" value="Nitrogenase molybdenum iron protein domain"/>
    <property type="match status" value="2"/>
</dbReference>
<feature type="signal peptide" evidence="2">
    <location>
        <begin position="1"/>
        <end position="24"/>
    </location>
</feature>
<sequence>MSTARRLSLIALPVVALTALTACGEVTTEAGAGESETITVTDDQGREVTIEGPVERAVVLNSYGNEFVRAIGAGDTVVGVDRASIDRLPYLPVSEDDVIAEGLDQLNYEAIADLDPDVVVLPRNAVWQEATEQLSSFGIPVVVATAWDAAKVPETVSLLGEVFGQEEGAEQVIAFQDEIAGVLEDRLADVEPVSVYLEADGPYVTALPGSGFHDMIVAAGGRNVFDDASGGDAQEELDVDPAEVVLRAPDYIWHELPPSAEPTGDLETVADEIAARPGWGKLDAVTEGRVIVVNGWATSALGKAIGALYLASWLHPEELEGVAPDAYLERWVTEFQDTDLSSADDYVRGPAR</sequence>
<protein>
    <submittedName>
        <fullName evidence="4">Iron complex transport system substrate-binding protein</fullName>
    </submittedName>
</protein>
<evidence type="ECO:0000313" key="5">
    <source>
        <dbReference type="Proteomes" id="UP000315133"/>
    </source>
</evidence>
<keyword evidence="5" id="KW-1185">Reference proteome</keyword>
<dbReference type="EMBL" id="VFPU01000001">
    <property type="protein sequence ID" value="TQM95819.1"/>
    <property type="molecule type" value="Genomic_DNA"/>
</dbReference>
<proteinExistence type="inferred from homology"/>
<organism evidence="4 5">
    <name type="scientific">Ornithinimicrobium humiphilum</name>
    <dbReference type="NCBI Taxonomy" id="125288"/>
    <lineage>
        <taxon>Bacteria</taxon>
        <taxon>Bacillati</taxon>
        <taxon>Actinomycetota</taxon>
        <taxon>Actinomycetes</taxon>
        <taxon>Micrococcales</taxon>
        <taxon>Ornithinimicrobiaceae</taxon>
        <taxon>Ornithinimicrobium</taxon>
    </lineage>
</organism>
<dbReference type="PANTHER" id="PTHR30535">
    <property type="entry name" value="VITAMIN B12-BINDING PROTEIN"/>
    <property type="match status" value="1"/>
</dbReference>
<evidence type="ECO:0000256" key="1">
    <source>
        <dbReference type="ARBA" id="ARBA00008814"/>
    </source>
</evidence>
<dbReference type="PANTHER" id="PTHR30535:SF33">
    <property type="entry name" value="PERIPLASMIC BINDING PROTEIN"/>
    <property type="match status" value="1"/>
</dbReference>
<feature type="domain" description="Fe/B12 periplasmic-binding" evidence="3">
    <location>
        <begin position="56"/>
        <end position="322"/>
    </location>
</feature>
<evidence type="ECO:0000313" key="4">
    <source>
        <dbReference type="EMBL" id="TQM95819.1"/>
    </source>
</evidence>
<comment type="similarity">
    <text evidence="1">Belongs to the bacterial solute-binding protein 8 family.</text>
</comment>
<name>A0A543KL59_9MICO</name>
<accession>A0A543KL59</accession>
<gene>
    <name evidence="4" type="ORF">FB476_0669</name>
</gene>
<feature type="chain" id="PRO_5038842130" evidence="2">
    <location>
        <begin position="25"/>
        <end position="352"/>
    </location>
</feature>
<dbReference type="AlphaFoldDB" id="A0A543KL59"/>
<dbReference type="Pfam" id="PF01497">
    <property type="entry name" value="Peripla_BP_2"/>
    <property type="match status" value="1"/>
</dbReference>
<comment type="caution">
    <text evidence="4">The sequence shown here is derived from an EMBL/GenBank/DDBJ whole genome shotgun (WGS) entry which is preliminary data.</text>
</comment>
<dbReference type="RefSeq" id="WP_141817523.1">
    <property type="nucleotide sequence ID" value="NZ_BAAAIL010000003.1"/>
</dbReference>
<dbReference type="InterPro" id="IPR002491">
    <property type="entry name" value="ABC_transptr_periplasmic_BD"/>
</dbReference>
<dbReference type="PROSITE" id="PS50983">
    <property type="entry name" value="FE_B12_PBP"/>
    <property type="match status" value="1"/>
</dbReference>
<dbReference type="OrthoDB" id="6495095at2"/>
<keyword evidence="2" id="KW-0732">Signal</keyword>
<evidence type="ECO:0000259" key="3">
    <source>
        <dbReference type="PROSITE" id="PS50983"/>
    </source>
</evidence>
<dbReference type="Proteomes" id="UP000315133">
    <property type="component" value="Unassembled WGS sequence"/>
</dbReference>
<dbReference type="InterPro" id="IPR050902">
    <property type="entry name" value="ABC_Transporter_SBP"/>
</dbReference>